<feature type="compositionally biased region" description="Basic and acidic residues" evidence="3">
    <location>
        <begin position="98"/>
        <end position="111"/>
    </location>
</feature>
<keyword evidence="1" id="KW-0677">Repeat</keyword>
<dbReference type="AlphaFoldDB" id="A0A565BR48"/>
<dbReference type="Pfam" id="PF00191">
    <property type="entry name" value="Annexin"/>
    <property type="match status" value="1"/>
</dbReference>
<dbReference type="SUPFAM" id="SSF47874">
    <property type="entry name" value="Annexin"/>
    <property type="match status" value="1"/>
</dbReference>
<sequence>MATLKVSSSVPSPLEDADQLRTPFEGWGTNEDLIISILAHRSVEQRKLIRQAGTSEESTNSEILKELFPLRKRLQLSINSTRVKKRINPTQVKKWNRKRAEQEDPLNDNKVKKPKNA</sequence>
<dbReference type="GO" id="GO:0005544">
    <property type="term" value="F:calcium-dependent phospholipid binding"/>
    <property type="evidence" value="ECO:0007669"/>
    <property type="project" value="InterPro"/>
</dbReference>
<comment type="caution">
    <text evidence="4">The sequence shown here is derived from an EMBL/GenBank/DDBJ whole genome shotgun (WGS) entry which is preliminary data.</text>
</comment>
<dbReference type="Proteomes" id="UP000489600">
    <property type="component" value="Unassembled WGS sequence"/>
</dbReference>
<evidence type="ECO:0000256" key="3">
    <source>
        <dbReference type="SAM" id="MobiDB-lite"/>
    </source>
</evidence>
<feature type="compositionally biased region" description="Polar residues" evidence="3">
    <location>
        <begin position="1"/>
        <end position="11"/>
    </location>
</feature>
<reference evidence="4" key="1">
    <citation type="submission" date="2019-07" db="EMBL/GenBank/DDBJ databases">
        <authorList>
            <person name="Dittberner H."/>
        </authorList>
    </citation>
    <scope>NUCLEOTIDE SEQUENCE [LARGE SCALE GENOMIC DNA]</scope>
</reference>
<dbReference type="GO" id="GO:0005509">
    <property type="term" value="F:calcium ion binding"/>
    <property type="evidence" value="ECO:0007669"/>
    <property type="project" value="InterPro"/>
</dbReference>
<keyword evidence="5" id="KW-1185">Reference proteome</keyword>
<accession>A0A565BR48</accession>
<dbReference type="InterPro" id="IPR018502">
    <property type="entry name" value="Annexin_repeat"/>
</dbReference>
<evidence type="ECO:0000313" key="4">
    <source>
        <dbReference type="EMBL" id="VVB03849.1"/>
    </source>
</evidence>
<keyword evidence="2" id="KW-0041">Annexin</keyword>
<dbReference type="Gene3D" id="1.10.220.10">
    <property type="entry name" value="Annexin"/>
    <property type="match status" value="1"/>
</dbReference>
<dbReference type="InterPro" id="IPR037104">
    <property type="entry name" value="Annexin_sf"/>
</dbReference>
<feature type="region of interest" description="Disordered" evidence="3">
    <location>
        <begin position="85"/>
        <end position="117"/>
    </location>
</feature>
<organism evidence="4 5">
    <name type="scientific">Arabis nemorensis</name>
    <dbReference type="NCBI Taxonomy" id="586526"/>
    <lineage>
        <taxon>Eukaryota</taxon>
        <taxon>Viridiplantae</taxon>
        <taxon>Streptophyta</taxon>
        <taxon>Embryophyta</taxon>
        <taxon>Tracheophyta</taxon>
        <taxon>Spermatophyta</taxon>
        <taxon>Magnoliopsida</taxon>
        <taxon>eudicotyledons</taxon>
        <taxon>Gunneridae</taxon>
        <taxon>Pentapetalae</taxon>
        <taxon>rosids</taxon>
        <taxon>malvids</taxon>
        <taxon>Brassicales</taxon>
        <taxon>Brassicaceae</taxon>
        <taxon>Arabideae</taxon>
        <taxon>Arabis</taxon>
    </lineage>
</organism>
<evidence type="ECO:0000313" key="5">
    <source>
        <dbReference type="Proteomes" id="UP000489600"/>
    </source>
</evidence>
<evidence type="ECO:0000256" key="1">
    <source>
        <dbReference type="ARBA" id="ARBA00022737"/>
    </source>
</evidence>
<protein>
    <submittedName>
        <fullName evidence="4">Uncharacterized protein</fullName>
    </submittedName>
</protein>
<evidence type="ECO:0000256" key="2">
    <source>
        <dbReference type="ARBA" id="ARBA00023216"/>
    </source>
</evidence>
<proteinExistence type="predicted"/>
<name>A0A565BR48_9BRAS</name>
<dbReference type="OrthoDB" id="1735902at2759"/>
<feature type="region of interest" description="Disordered" evidence="3">
    <location>
        <begin position="1"/>
        <end position="21"/>
    </location>
</feature>
<gene>
    <name evidence="4" type="ORF">ANE_LOCUS14293</name>
</gene>
<dbReference type="EMBL" id="CABITT030000005">
    <property type="protein sequence ID" value="VVB03849.1"/>
    <property type="molecule type" value="Genomic_DNA"/>
</dbReference>